<sequence length="99" mass="11733">MSVALEIAAEDDDCNDKFGFLRRKRSVWMKCWLTRKSLGMQNQLYRELLASDPEEYQCLLRLSCEQFDQLLTLIQPWIRRQDTAMRSSVTTKTRLQVTL</sequence>
<dbReference type="Proteomes" id="UP000821845">
    <property type="component" value="Chromosome 11"/>
</dbReference>
<gene>
    <name evidence="1" type="ORF">HPB50_000564</name>
</gene>
<name>A0ACB7T092_HYAAI</name>
<reference evidence="1" key="1">
    <citation type="submission" date="2020-05" db="EMBL/GenBank/DDBJ databases">
        <title>Large-scale comparative analyses of tick genomes elucidate their genetic diversity and vector capacities.</title>
        <authorList>
            <person name="Jia N."/>
            <person name="Wang J."/>
            <person name="Shi W."/>
            <person name="Du L."/>
            <person name="Sun Y."/>
            <person name="Zhan W."/>
            <person name="Jiang J."/>
            <person name="Wang Q."/>
            <person name="Zhang B."/>
            <person name="Ji P."/>
            <person name="Sakyi L.B."/>
            <person name="Cui X."/>
            <person name="Yuan T."/>
            <person name="Jiang B."/>
            <person name="Yang W."/>
            <person name="Lam T.T.-Y."/>
            <person name="Chang Q."/>
            <person name="Ding S."/>
            <person name="Wang X."/>
            <person name="Zhu J."/>
            <person name="Ruan X."/>
            <person name="Zhao L."/>
            <person name="Wei J."/>
            <person name="Que T."/>
            <person name="Du C."/>
            <person name="Cheng J."/>
            <person name="Dai P."/>
            <person name="Han X."/>
            <person name="Huang E."/>
            <person name="Gao Y."/>
            <person name="Liu J."/>
            <person name="Shao H."/>
            <person name="Ye R."/>
            <person name="Li L."/>
            <person name="Wei W."/>
            <person name="Wang X."/>
            <person name="Wang C."/>
            <person name="Yang T."/>
            <person name="Huo Q."/>
            <person name="Li W."/>
            <person name="Guo W."/>
            <person name="Chen H."/>
            <person name="Zhou L."/>
            <person name="Ni X."/>
            <person name="Tian J."/>
            <person name="Zhou Y."/>
            <person name="Sheng Y."/>
            <person name="Liu T."/>
            <person name="Pan Y."/>
            <person name="Xia L."/>
            <person name="Li J."/>
            <person name="Zhao F."/>
            <person name="Cao W."/>
        </authorList>
    </citation>
    <scope>NUCLEOTIDE SEQUENCE</scope>
    <source>
        <strain evidence="1">Hyas-2018</strain>
    </source>
</reference>
<dbReference type="EMBL" id="CM023491">
    <property type="protein sequence ID" value="KAH6940543.1"/>
    <property type="molecule type" value="Genomic_DNA"/>
</dbReference>
<proteinExistence type="predicted"/>
<comment type="caution">
    <text evidence="1">The sequence shown here is derived from an EMBL/GenBank/DDBJ whole genome shotgun (WGS) entry which is preliminary data.</text>
</comment>
<protein>
    <submittedName>
        <fullName evidence="1">Uncharacterized protein</fullName>
    </submittedName>
</protein>
<organism evidence="1 2">
    <name type="scientific">Hyalomma asiaticum</name>
    <name type="common">Tick</name>
    <dbReference type="NCBI Taxonomy" id="266040"/>
    <lineage>
        <taxon>Eukaryota</taxon>
        <taxon>Metazoa</taxon>
        <taxon>Ecdysozoa</taxon>
        <taxon>Arthropoda</taxon>
        <taxon>Chelicerata</taxon>
        <taxon>Arachnida</taxon>
        <taxon>Acari</taxon>
        <taxon>Parasitiformes</taxon>
        <taxon>Ixodida</taxon>
        <taxon>Ixodoidea</taxon>
        <taxon>Ixodidae</taxon>
        <taxon>Hyalomminae</taxon>
        <taxon>Hyalomma</taxon>
    </lineage>
</organism>
<accession>A0ACB7T092</accession>
<keyword evidence="2" id="KW-1185">Reference proteome</keyword>
<evidence type="ECO:0000313" key="2">
    <source>
        <dbReference type="Proteomes" id="UP000821845"/>
    </source>
</evidence>
<evidence type="ECO:0000313" key="1">
    <source>
        <dbReference type="EMBL" id="KAH6940543.1"/>
    </source>
</evidence>